<evidence type="ECO:0000313" key="2">
    <source>
        <dbReference type="Proteomes" id="UP000314294"/>
    </source>
</evidence>
<keyword evidence="2" id="KW-1185">Reference proteome</keyword>
<reference evidence="1 2" key="1">
    <citation type="submission" date="2019-03" db="EMBL/GenBank/DDBJ databases">
        <title>First draft genome of Liparis tanakae, snailfish: a comprehensive survey of snailfish specific genes.</title>
        <authorList>
            <person name="Kim W."/>
            <person name="Song I."/>
            <person name="Jeong J.-H."/>
            <person name="Kim D."/>
            <person name="Kim S."/>
            <person name="Ryu S."/>
            <person name="Song J.Y."/>
            <person name="Lee S.K."/>
        </authorList>
    </citation>
    <scope>NUCLEOTIDE SEQUENCE [LARGE SCALE GENOMIC DNA]</scope>
    <source>
        <tissue evidence="1">Muscle</tissue>
    </source>
</reference>
<comment type="caution">
    <text evidence="1">The sequence shown here is derived from an EMBL/GenBank/DDBJ whole genome shotgun (WGS) entry which is preliminary data.</text>
</comment>
<gene>
    <name evidence="1" type="ORF">EYF80_054058</name>
</gene>
<dbReference type="AlphaFoldDB" id="A0A4Z2F3Y3"/>
<sequence>MTSEASLPRLYHVTASGSGVLVDLGVKVQHRWVQSDDVIFPDAVGLLVVQVQQEVLLGHADVHGGAGQAHGLLDDAVCTENPGHHLLLPDVLTAGGWRPVAVGDRVFLPITGMLSSCSRVRVRVGLPGSTVSPEASRMPCTSRRACFMASGLLSAERTLYSLFTHSSICLHWNVTDGSPDQVEEAPEGGRQRVGLRGPEQGHVGAGLAQVVEAALEDVDGQAGHQRREDLVKLFEVLQSVEHQGFLRRLPGLAPVLPELLAEQSQVARLEHHLVGSETEGNTLQHDNRLHPTARCESWGSIRTGPLYLDYLSTLR</sequence>
<dbReference type="EMBL" id="SRLO01001711">
    <property type="protein sequence ID" value="TNN35768.1"/>
    <property type="molecule type" value="Genomic_DNA"/>
</dbReference>
<protein>
    <submittedName>
        <fullName evidence="1">Uncharacterized protein</fullName>
    </submittedName>
</protein>
<organism evidence="1 2">
    <name type="scientific">Liparis tanakae</name>
    <name type="common">Tanaka's snailfish</name>
    <dbReference type="NCBI Taxonomy" id="230148"/>
    <lineage>
        <taxon>Eukaryota</taxon>
        <taxon>Metazoa</taxon>
        <taxon>Chordata</taxon>
        <taxon>Craniata</taxon>
        <taxon>Vertebrata</taxon>
        <taxon>Euteleostomi</taxon>
        <taxon>Actinopterygii</taxon>
        <taxon>Neopterygii</taxon>
        <taxon>Teleostei</taxon>
        <taxon>Neoteleostei</taxon>
        <taxon>Acanthomorphata</taxon>
        <taxon>Eupercaria</taxon>
        <taxon>Perciformes</taxon>
        <taxon>Cottioidei</taxon>
        <taxon>Cottales</taxon>
        <taxon>Liparidae</taxon>
        <taxon>Liparis</taxon>
    </lineage>
</organism>
<dbReference type="Proteomes" id="UP000314294">
    <property type="component" value="Unassembled WGS sequence"/>
</dbReference>
<proteinExistence type="predicted"/>
<evidence type="ECO:0000313" key="1">
    <source>
        <dbReference type="EMBL" id="TNN35768.1"/>
    </source>
</evidence>
<name>A0A4Z2F3Y3_9TELE</name>
<accession>A0A4Z2F3Y3</accession>